<gene>
    <name evidence="3" type="ORF">C487_11754</name>
</gene>
<dbReference type="RefSeq" id="WP_006185904.1">
    <property type="nucleotide sequence ID" value="NZ_AOII01000071.1"/>
</dbReference>
<protein>
    <recommendedName>
        <fullName evidence="5">DUF3311 domain-containing protein</fullName>
    </recommendedName>
</protein>
<comment type="caution">
    <text evidence="3">The sequence shown here is derived from an EMBL/GenBank/DDBJ whole genome shotgun (WGS) entry which is preliminary data.</text>
</comment>
<evidence type="ECO:0000313" key="4">
    <source>
        <dbReference type="Proteomes" id="UP000011618"/>
    </source>
</evidence>
<dbReference type="EMBL" id="AOII01000071">
    <property type="protein sequence ID" value="ELY76498.1"/>
    <property type="molecule type" value="Genomic_DNA"/>
</dbReference>
<evidence type="ECO:0008006" key="5">
    <source>
        <dbReference type="Google" id="ProtNLM"/>
    </source>
</evidence>
<reference evidence="3 4" key="1">
    <citation type="journal article" date="2014" name="PLoS Genet.">
        <title>Phylogenetically driven sequencing of extremely halophilic archaea reveals strategies for static and dynamic osmo-response.</title>
        <authorList>
            <person name="Becker E.A."/>
            <person name="Seitzer P.M."/>
            <person name="Tritt A."/>
            <person name="Larsen D."/>
            <person name="Krusor M."/>
            <person name="Yao A.I."/>
            <person name="Wu D."/>
            <person name="Madern D."/>
            <person name="Eisen J.A."/>
            <person name="Darling A.E."/>
            <person name="Facciotti M.T."/>
        </authorList>
    </citation>
    <scope>NUCLEOTIDE SEQUENCE [LARGE SCALE GENOMIC DNA]</scope>
    <source>
        <strain evidence="3 4">DSM 3751</strain>
    </source>
</reference>
<feature type="transmembrane region" description="Helical" evidence="2">
    <location>
        <begin position="7"/>
        <end position="26"/>
    </location>
</feature>
<name>L9YUF1_9EURY</name>
<keyword evidence="2" id="KW-1133">Transmembrane helix</keyword>
<dbReference type="Proteomes" id="UP000011618">
    <property type="component" value="Unassembled WGS sequence"/>
</dbReference>
<evidence type="ECO:0000256" key="2">
    <source>
        <dbReference type="SAM" id="Phobius"/>
    </source>
</evidence>
<sequence length="95" mass="10171">MRRNEVWGWLVVGLVLAGLAIPWFLWGSATVVAGLPVWLWWYVGWMGLASLVFWLFAQRAWGIGIESAGSDGDSSGSRGVGPESAHETGPGGDTP</sequence>
<evidence type="ECO:0000313" key="3">
    <source>
        <dbReference type="EMBL" id="ELY76498.1"/>
    </source>
</evidence>
<dbReference type="Pfam" id="PF11755">
    <property type="entry name" value="DUF3311"/>
    <property type="match status" value="1"/>
</dbReference>
<evidence type="ECO:0000256" key="1">
    <source>
        <dbReference type="SAM" id="MobiDB-lite"/>
    </source>
</evidence>
<feature type="transmembrane region" description="Helical" evidence="2">
    <location>
        <begin position="38"/>
        <end position="57"/>
    </location>
</feature>
<accession>L9YUF1</accession>
<dbReference type="InterPro" id="IPR021741">
    <property type="entry name" value="DUF3311"/>
</dbReference>
<dbReference type="AlphaFoldDB" id="L9YUF1"/>
<feature type="compositionally biased region" description="Low complexity" evidence="1">
    <location>
        <begin position="68"/>
        <end position="81"/>
    </location>
</feature>
<proteinExistence type="predicted"/>
<keyword evidence="2" id="KW-0472">Membrane</keyword>
<dbReference type="OrthoDB" id="295408at2157"/>
<dbReference type="eggNOG" id="arCOG06285">
    <property type="taxonomic scope" value="Archaea"/>
</dbReference>
<feature type="region of interest" description="Disordered" evidence="1">
    <location>
        <begin position="68"/>
        <end position="95"/>
    </location>
</feature>
<keyword evidence="2" id="KW-0812">Transmembrane</keyword>
<dbReference type="PATRIC" id="fig|1227495.3.peg.2353"/>
<organism evidence="3 4">
    <name type="scientific">Natrinema pallidum DSM 3751</name>
    <dbReference type="NCBI Taxonomy" id="1227495"/>
    <lineage>
        <taxon>Archaea</taxon>
        <taxon>Methanobacteriati</taxon>
        <taxon>Methanobacteriota</taxon>
        <taxon>Stenosarchaea group</taxon>
        <taxon>Halobacteria</taxon>
        <taxon>Halobacteriales</taxon>
        <taxon>Natrialbaceae</taxon>
        <taxon>Natrinema</taxon>
    </lineage>
</organism>